<feature type="compositionally biased region" description="Polar residues" evidence="1">
    <location>
        <begin position="90"/>
        <end position="129"/>
    </location>
</feature>
<evidence type="ECO:0000313" key="3">
    <source>
        <dbReference type="Proteomes" id="UP001303222"/>
    </source>
</evidence>
<protein>
    <submittedName>
        <fullName evidence="2">Uncharacterized protein</fullName>
    </submittedName>
</protein>
<feature type="compositionally biased region" description="Polar residues" evidence="1">
    <location>
        <begin position="66"/>
        <end position="75"/>
    </location>
</feature>
<sequence length="302" mass="32089">MPSSYYSGGARASDSESAIMMERVHQAQRDLTRQRQRQLAIDYPSTSSGSQFSRASGASRASRQSHAPSGPSQAGGSYHSLRERDIDPSDSCSNVGSVQSQSMVSTHSRVSNLSRASTSTVRPEDSLSQVGLGGGIGNSKTRGHGAPTPNGNGNGNGHRAREGRDLSGRELALLHAQGGAHAPTVVSFAGSQASRNQGPQLLPYAASNAGSNVSTDSTLVIDMRDPNRRPPPSNSQGPGNNGGRRVDPSDPANIVVTEADIARGREMWPRLDRESIKARMKVTLIREEVQRRAREAGIGMRR</sequence>
<gene>
    <name evidence="2" type="ORF">QBC32DRAFT_258915</name>
</gene>
<feature type="region of interest" description="Disordered" evidence="1">
    <location>
        <begin position="1"/>
        <end position="162"/>
    </location>
</feature>
<evidence type="ECO:0000313" key="2">
    <source>
        <dbReference type="EMBL" id="KAK3953021.1"/>
    </source>
</evidence>
<dbReference type="Proteomes" id="UP001303222">
    <property type="component" value="Unassembled WGS sequence"/>
</dbReference>
<keyword evidence="3" id="KW-1185">Reference proteome</keyword>
<reference evidence="2" key="1">
    <citation type="journal article" date="2023" name="Mol. Phylogenet. Evol.">
        <title>Genome-scale phylogeny and comparative genomics of the fungal order Sordariales.</title>
        <authorList>
            <person name="Hensen N."/>
            <person name="Bonometti L."/>
            <person name="Westerberg I."/>
            <person name="Brannstrom I.O."/>
            <person name="Guillou S."/>
            <person name="Cros-Aarteil S."/>
            <person name="Calhoun S."/>
            <person name="Haridas S."/>
            <person name="Kuo A."/>
            <person name="Mondo S."/>
            <person name="Pangilinan J."/>
            <person name="Riley R."/>
            <person name="LaButti K."/>
            <person name="Andreopoulos B."/>
            <person name="Lipzen A."/>
            <person name="Chen C."/>
            <person name="Yan M."/>
            <person name="Daum C."/>
            <person name="Ng V."/>
            <person name="Clum A."/>
            <person name="Steindorff A."/>
            <person name="Ohm R.A."/>
            <person name="Martin F."/>
            <person name="Silar P."/>
            <person name="Natvig D.O."/>
            <person name="Lalanne C."/>
            <person name="Gautier V."/>
            <person name="Ament-Velasquez S.L."/>
            <person name="Kruys A."/>
            <person name="Hutchinson M.I."/>
            <person name="Powell A.J."/>
            <person name="Barry K."/>
            <person name="Miller A.N."/>
            <person name="Grigoriev I.V."/>
            <person name="Debuchy R."/>
            <person name="Gladieux P."/>
            <person name="Hiltunen Thoren M."/>
            <person name="Johannesson H."/>
        </authorList>
    </citation>
    <scope>NUCLEOTIDE SEQUENCE</scope>
    <source>
        <strain evidence="2">CBS 626.80</strain>
    </source>
</reference>
<proteinExistence type="predicted"/>
<feature type="compositionally biased region" description="Low complexity" evidence="1">
    <location>
        <begin position="37"/>
        <end position="65"/>
    </location>
</feature>
<accession>A0AAN6NXX3</accession>
<reference evidence="2" key="2">
    <citation type="submission" date="2023-06" db="EMBL/GenBank/DDBJ databases">
        <authorList>
            <consortium name="Lawrence Berkeley National Laboratory"/>
            <person name="Mondo S.J."/>
            <person name="Hensen N."/>
            <person name="Bonometti L."/>
            <person name="Westerberg I."/>
            <person name="Brannstrom I.O."/>
            <person name="Guillou S."/>
            <person name="Cros-Aarteil S."/>
            <person name="Calhoun S."/>
            <person name="Haridas S."/>
            <person name="Kuo A."/>
            <person name="Pangilinan J."/>
            <person name="Riley R."/>
            <person name="Labutti K."/>
            <person name="Andreopoulos B."/>
            <person name="Lipzen A."/>
            <person name="Chen C."/>
            <person name="Yanf M."/>
            <person name="Daum C."/>
            <person name="Ng V."/>
            <person name="Clum A."/>
            <person name="Steindorff A."/>
            <person name="Ohm R."/>
            <person name="Martin F."/>
            <person name="Silar P."/>
            <person name="Natvig D."/>
            <person name="Lalanne C."/>
            <person name="Gautier V."/>
            <person name="Ament-Velasquez S.L."/>
            <person name="Kruys A."/>
            <person name="Hutchinson M.I."/>
            <person name="Powell A.J."/>
            <person name="Barry K."/>
            <person name="Miller A.N."/>
            <person name="Grigoriev I.V."/>
            <person name="Debuchy R."/>
            <person name="Gladieux P."/>
            <person name="Thoren M.H."/>
            <person name="Johannesson H."/>
        </authorList>
    </citation>
    <scope>NUCLEOTIDE SEQUENCE</scope>
    <source>
        <strain evidence="2">CBS 626.80</strain>
    </source>
</reference>
<feature type="compositionally biased region" description="Basic and acidic residues" evidence="1">
    <location>
        <begin position="22"/>
        <end position="33"/>
    </location>
</feature>
<dbReference type="EMBL" id="MU859113">
    <property type="protein sequence ID" value="KAK3953021.1"/>
    <property type="molecule type" value="Genomic_DNA"/>
</dbReference>
<name>A0AAN6NXX3_9PEZI</name>
<dbReference type="AlphaFoldDB" id="A0AAN6NXX3"/>
<feature type="compositionally biased region" description="Polar residues" evidence="1">
    <location>
        <begin position="190"/>
        <end position="199"/>
    </location>
</feature>
<organism evidence="2 3">
    <name type="scientific">Pseudoneurospora amorphoporcata</name>
    <dbReference type="NCBI Taxonomy" id="241081"/>
    <lineage>
        <taxon>Eukaryota</taxon>
        <taxon>Fungi</taxon>
        <taxon>Dikarya</taxon>
        <taxon>Ascomycota</taxon>
        <taxon>Pezizomycotina</taxon>
        <taxon>Sordariomycetes</taxon>
        <taxon>Sordariomycetidae</taxon>
        <taxon>Sordariales</taxon>
        <taxon>Sordariaceae</taxon>
        <taxon>Pseudoneurospora</taxon>
    </lineage>
</organism>
<feature type="region of interest" description="Disordered" evidence="1">
    <location>
        <begin position="190"/>
        <end position="252"/>
    </location>
</feature>
<feature type="compositionally biased region" description="Polar residues" evidence="1">
    <location>
        <begin position="208"/>
        <end position="218"/>
    </location>
</feature>
<comment type="caution">
    <text evidence="2">The sequence shown here is derived from an EMBL/GenBank/DDBJ whole genome shotgun (WGS) entry which is preliminary data.</text>
</comment>
<evidence type="ECO:0000256" key="1">
    <source>
        <dbReference type="SAM" id="MobiDB-lite"/>
    </source>
</evidence>